<dbReference type="STRING" id="322095.HMPREF3185_01380"/>
<sequence>MDEENLLLLRSFSSLRIGIHPLLLPPLKSGGSHTTETEGSSYLCRVLDSVLANYIERDEKNRLNL</sequence>
<dbReference type="EMBL" id="LSDK01000092">
    <property type="protein sequence ID" value="KXB75456.1"/>
    <property type="molecule type" value="Genomic_DNA"/>
</dbReference>
<reference evidence="2" key="1">
    <citation type="submission" date="2016-01" db="EMBL/GenBank/DDBJ databases">
        <authorList>
            <person name="Mitreva M."/>
            <person name="Pepin K.H."/>
            <person name="Mihindukulasuriya K.A."/>
            <person name="Fulton R."/>
            <person name="Fronick C."/>
            <person name="O'Laughlin M."/>
            <person name="Miner T."/>
            <person name="Herter B."/>
            <person name="Rosa B.A."/>
            <person name="Cordes M."/>
            <person name="Tomlinson C."/>
            <person name="Wollam A."/>
            <person name="Palsikar V.B."/>
            <person name="Mardis E.R."/>
            <person name="Wilson R.K."/>
        </authorList>
    </citation>
    <scope>NUCLEOTIDE SEQUENCE [LARGE SCALE GENOMIC DNA]</scope>
    <source>
        <strain evidence="2">KA00683</strain>
    </source>
</reference>
<dbReference type="AlphaFoldDB" id="A0A134B690"/>
<organism evidence="1 2">
    <name type="scientific">Porphyromonas somerae</name>
    <dbReference type="NCBI Taxonomy" id="322095"/>
    <lineage>
        <taxon>Bacteria</taxon>
        <taxon>Pseudomonadati</taxon>
        <taxon>Bacteroidota</taxon>
        <taxon>Bacteroidia</taxon>
        <taxon>Bacteroidales</taxon>
        <taxon>Porphyromonadaceae</taxon>
        <taxon>Porphyromonas</taxon>
    </lineage>
</organism>
<evidence type="ECO:0000313" key="2">
    <source>
        <dbReference type="Proteomes" id="UP000070224"/>
    </source>
</evidence>
<proteinExistence type="predicted"/>
<protein>
    <submittedName>
        <fullName evidence="1">Uncharacterized protein</fullName>
    </submittedName>
</protein>
<evidence type="ECO:0000313" key="1">
    <source>
        <dbReference type="EMBL" id="KXB75456.1"/>
    </source>
</evidence>
<dbReference type="PATRIC" id="fig|322095.3.peg.1365"/>
<name>A0A134B690_9PORP</name>
<keyword evidence="2" id="KW-1185">Reference proteome</keyword>
<dbReference type="Proteomes" id="UP000070224">
    <property type="component" value="Unassembled WGS sequence"/>
</dbReference>
<accession>A0A134B690</accession>
<gene>
    <name evidence="1" type="ORF">HMPREF3185_01380</name>
</gene>
<comment type="caution">
    <text evidence="1">The sequence shown here is derived from an EMBL/GenBank/DDBJ whole genome shotgun (WGS) entry which is preliminary data.</text>
</comment>